<name>A0A2P2PUK5_RHIMU</name>
<protein>
    <submittedName>
        <fullName evidence="1">Uncharacterized protein</fullName>
    </submittedName>
</protein>
<proteinExistence type="predicted"/>
<evidence type="ECO:0000313" key="1">
    <source>
        <dbReference type="EMBL" id="MBX58401.1"/>
    </source>
</evidence>
<sequence length="41" mass="4706">MIFGLYHCVFLSWSVTALPQILLVLFAHMGKLKCCDLHLKD</sequence>
<accession>A0A2P2PUK5</accession>
<organism evidence="1">
    <name type="scientific">Rhizophora mucronata</name>
    <name type="common">Asiatic mangrove</name>
    <dbReference type="NCBI Taxonomy" id="61149"/>
    <lineage>
        <taxon>Eukaryota</taxon>
        <taxon>Viridiplantae</taxon>
        <taxon>Streptophyta</taxon>
        <taxon>Embryophyta</taxon>
        <taxon>Tracheophyta</taxon>
        <taxon>Spermatophyta</taxon>
        <taxon>Magnoliopsida</taxon>
        <taxon>eudicotyledons</taxon>
        <taxon>Gunneridae</taxon>
        <taxon>Pentapetalae</taxon>
        <taxon>rosids</taxon>
        <taxon>fabids</taxon>
        <taxon>Malpighiales</taxon>
        <taxon>Rhizophoraceae</taxon>
        <taxon>Rhizophora</taxon>
    </lineage>
</organism>
<dbReference type="AlphaFoldDB" id="A0A2P2PUK5"/>
<dbReference type="EMBL" id="GGEC01077917">
    <property type="protein sequence ID" value="MBX58401.1"/>
    <property type="molecule type" value="Transcribed_RNA"/>
</dbReference>
<reference evidence="1" key="1">
    <citation type="submission" date="2018-02" db="EMBL/GenBank/DDBJ databases">
        <title>Rhizophora mucronata_Transcriptome.</title>
        <authorList>
            <person name="Meera S.P."/>
            <person name="Sreeshan A."/>
            <person name="Augustine A."/>
        </authorList>
    </citation>
    <scope>NUCLEOTIDE SEQUENCE</scope>
    <source>
        <tissue evidence="1">Leaf</tissue>
    </source>
</reference>